<sequence>MFKIRYITQVHQAVQFGSH</sequence>
<reference evidence="1" key="2">
    <citation type="journal article" date="2015" name="Data Brief">
        <title>Shoot transcriptome of the giant reed, Arundo donax.</title>
        <authorList>
            <person name="Barrero R.A."/>
            <person name="Guerrero F.D."/>
            <person name="Moolhuijzen P."/>
            <person name="Goolsby J.A."/>
            <person name="Tidwell J."/>
            <person name="Bellgard S.E."/>
            <person name="Bellgard M.I."/>
        </authorList>
    </citation>
    <scope>NUCLEOTIDE SEQUENCE</scope>
    <source>
        <tissue evidence="1">Shoot tissue taken approximately 20 cm above the soil surface</tissue>
    </source>
</reference>
<organism evidence="1">
    <name type="scientific">Arundo donax</name>
    <name type="common">Giant reed</name>
    <name type="synonym">Donax arundinaceus</name>
    <dbReference type="NCBI Taxonomy" id="35708"/>
    <lineage>
        <taxon>Eukaryota</taxon>
        <taxon>Viridiplantae</taxon>
        <taxon>Streptophyta</taxon>
        <taxon>Embryophyta</taxon>
        <taxon>Tracheophyta</taxon>
        <taxon>Spermatophyta</taxon>
        <taxon>Magnoliopsida</taxon>
        <taxon>Liliopsida</taxon>
        <taxon>Poales</taxon>
        <taxon>Poaceae</taxon>
        <taxon>PACMAD clade</taxon>
        <taxon>Arundinoideae</taxon>
        <taxon>Arundineae</taxon>
        <taxon>Arundo</taxon>
    </lineage>
</organism>
<proteinExistence type="predicted"/>
<protein>
    <submittedName>
        <fullName evidence="1">Uncharacterized protein</fullName>
    </submittedName>
</protein>
<reference evidence="1" key="1">
    <citation type="submission" date="2014-09" db="EMBL/GenBank/DDBJ databases">
        <authorList>
            <person name="Magalhaes I.L.F."/>
            <person name="Oliveira U."/>
            <person name="Santos F.R."/>
            <person name="Vidigal T.H.D.A."/>
            <person name="Brescovit A.D."/>
            <person name="Santos A.J."/>
        </authorList>
    </citation>
    <scope>NUCLEOTIDE SEQUENCE</scope>
    <source>
        <tissue evidence="1">Shoot tissue taken approximately 20 cm above the soil surface</tissue>
    </source>
</reference>
<accession>A0A0A9U088</accession>
<dbReference type="AlphaFoldDB" id="A0A0A9U088"/>
<evidence type="ECO:0000313" key="1">
    <source>
        <dbReference type="EMBL" id="JAD98730.1"/>
    </source>
</evidence>
<dbReference type="EMBL" id="GBRH01199165">
    <property type="protein sequence ID" value="JAD98730.1"/>
    <property type="molecule type" value="Transcribed_RNA"/>
</dbReference>
<name>A0A0A9U088_ARUDO</name>